<keyword evidence="1" id="KW-1133">Transmembrane helix</keyword>
<reference evidence="4" key="1">
    <citation type="journal article" date="2019" name="Int. J. Syst. Evol. Microbiol.">
        <title>The Global Catalogue of Microorganisms (GCM) 10K type strain sequencing project: providing services to taxonomists for standard genome sequencing and annotation.</title>
        <authorList>
            <consortium name="The Broad Institute Genomics Platform"/>
            <consortium name="The Broad Institute Genome Sequencing Center for Infectious Disease"/>
            <person name="Wu L."/>
            <person name="Ma J."/>
        </authorList>
    </citation>
    <scope>NUCLEOTIDE SEQUENCE [LARGE SCALE GENOMIC DNA]</scope>
    <source>
        <strain evidence="4">CCUG 67170</strain>
    </source>
</reference>
<evidence type="ECO:0000259" key="2">
    <source>
        <dbReference type="PROSITE" id="PS51704"/>
    </source>
</evidence>
<dbReference type="PANTHER" id="PTHR46211">
    <property type="entry name" value="GLYCEROPHOSPHORYL DIESTER PHOSPHODIESTERASE"/>
    <property type="match status" value="1"/>
</dbReference>
<feature type="transmembrane region" description="Helical" evidence="1">
    <location>
        <begin position="18"/>
        <end position="36"/>
    </location>
</feature>
<name>A0ABV8CYQ7_9STRE</name>
<evidence type="ECO:0000256" key="1">
    <source>
        <dbReference type="SAM" id="Phobius"/>
    </source>
</evidence>
<keyword evidence="1" id="KW-0812">Transmembrane</keyword>
<dbReference type="PROSITE" id="PS51704">
    <property type="entry name" value="GP_PDE"/>
    <property type="match status" value="1"/>
</dbReference>
<sequence length="587" mass="67710">MTYLRTEFQKVYYNLDKILVLFFTSFVFMEIAWIPLNSWLAEKLLALTGHAYLSPTNILEVFSENWLVTVGFFLLFIANVLVAYLEMALLFIGINQLMDPKLQDLKDYLSDVKTGFLETAREIRLSKIIFVLFFSVVLFPHMRKVFNIYYFNKIVLPQFIVDYVINQTNLLGIVILLALVLLLFWASTRLMYALPQIYLEHKTVKESIAYSLAKTDGQKQKLAIWGLIRVSLTAFLVFLAISGCLIGWQAVLDFLPDKISGLLAVFNFALIQLAYYGAIAVFLIKFIGLLTEQTLPTYRRKRLRHRFQFSIILLSMLYFTGLGVLYLYAPFDTVPVTISHRGVDNKNGVQNTLPSLEKTAALKPDYIEMDIQETKDKQFVVMHDNDIEALTGFPGGTHDYTLSELTQMTASENGQSAPVPSFDDYLDKADELGQKLIVEIKVNDEDSRDLTKRFLKAYGDRLIKKGHQIQSLDYQTIIEVEQEQEDLITYFILPFNSIYPHTTADGYTMEYTSLDDSFVTRSWFNHKTVYAWTPNDKESMMQMIMLQVDGIITDNLTELNSTVEEIQEDLDYSQLLTLYVQQMIQRF</sequence>
<dbReference type="SUPFAM" id="SSF51695">
    <property type="entry name" value="PLC-like phosphodiesterases"/>
    <property type="match status" value="1"/>
</dbReference>
<accession>A0ABV8CYQ7</accession>
<gene>
    <name evidence="3" type="ORF">ACFORF_10450</name>
</gene>
<feature type="transmembrane region" description="Helical" evidence="1">
    <location>
        <begin position="170"/>
        <end position="192"/>
    </location>
</feature>
<dbReference type="CDD" id="cd08579">
    <property type="entry name" value="GDPD_memb_like"/>
    <property type="match status" value="1"/>
</dbReference>
<organism evidence="3 4">
    <name type="scientific">Streptococcus caprae</name>
    <dbReference type="NCBI Taxonomy" id="1640501"/>
    <lineage>
        <taxon>Bacteria</taxon>
        <taxon>Bacillati</taxon>
        <taxon>Bacillota</taxon>
        <taxon>Bacilli</taxon>
        <taxon>Lactobacillales</taxon>
        <taxon>Streptococcaceae</taxon>
        <taxon>Streptococcus</taxon>
    </lineage>
</organism>
<feature type="transmembrane region" description="Helical" evidence="1">
    <location>
        <begin position="66"/>
        <end position="92"/>
    </location>
</feature>
<feature type="transmembrane region" description="Helical" evidence="1">
    <location>
        <begin position="268"/>
        <end position="290"/>
    </location>
</feature>
<evidence type="ECO:0000313" key="3">
    <source>
        <dbReference type="EMBL" id="MFC3928971.1"/>
    </source>
</evidence>
<keyword evidence="4" id="KW-1185">Reference proteome</keyword>
<dbReference type="Pfam" id="PF03009">
    <property type="entry name" value="GDPD"/>
    <property type="match status" value="1"/>
</dbReference>
<keyword evidence="1" id="KW-0472">Membrane</keyword>
<dbReference type="Gene3D" id="3.20.20.190">
    <property type="entry name" value="Phosphatidylinositol (PI) phosphodiesterase"/>
    <property type="match status" value="1"/>
</dbReference>
<dbReference type="InterPro" id="IPR017946">
    <property type="entry name" value="PLC-like_Pdiesterase_TIM-brl"/>
</dbReference>
<dbReference type="InterPro" id="IPR018476">
    <property type="entry name" value="GlyceroP-diester-Pdiesterase_M"/>
</dbReference>
<dbReference type="PANTHER" id="PTHR46211:SF8">
    <property type="entry name" value="PHOSPHODIESTERASE"/>
    <property type="match status" value="1"/>
</dbReference>
<evidence type="ECO:0000313" key="4">
    <source>
        <dbReference type="Proteomes" id="UP001595807"/>
    </source>
</evidence>
<feature type="transmembrane region" description="Helical" evidence="1">
    <location>
        <begin position="222"/>
        <end position="248"/>
    </location>
</feature>
<dbReference type="Proteomes" id="UP001595807">
    <property type="component" value="Unassembled WGS sequence"/>
</dbReference>
<dbReference type="EMBL" id="JBHRZV010000052">
    <property type="protein sequence ID" value="MFC3928971.1"/>
    <property type="molecule type" value="Genomic_DNA"/>
</dbReference>
<comment type="caution">
    <text evidence="3">The sequence shown here is derived from an EMBL/GenBank/DDBJ whole genome shotgun (WGS) entry which is preliminary data.</text>
</comment>
<feature type="domain" description="GP-PDE" evidence="2">
    <location>
        <begin position="335"/>
        <end position="563"/>
    </location>
</feature>
<protein>
    <submittedName>
        <fullName evidence="3">Glycerophosphoryl diester phosphodiesterase membrane domain-containing protein</fullName>
    </submittedName>
</protein>
<dbReference type="Pfam" id="PF10110">
    <property type="entry name" value="GPDPase_memb"/>
    <property type="match status" value="1"/>
</dbReference>
<feature type="transmembrane region" description="Helical" evidence="1">
    <location>
        <begin position="128"/>
        <end position="150"/>
    </location>
</feature>
<dbReference type="RefSeq" id="WP_380427984.1">
    <property type="nucleotide sequence ID" value="NZ_JBHRZV010000052.1"/>
</dbReference>
<feature type="transmembrane region" description="Helical" evidence="1">
    <location>
        <begin position="311"/>
        <end position="329"/>
    </location>
</feature>
<proteinExistence type="predicted"/>
<dbReference type="InterPro" id="IPR030395">
    <property type="entry name" value="GP_PDE_dom"/>
</dbReference>